<gene>
    <name evidence="8" type="ORF">SAMN05660284_02233</name>
</gene>
<evidence type="ECO:0000256" key="4">
    <source>
        <dbReference type="SAM" id="MobiDB-lite"/>
    </source>
</evidence>
<feature type="chain" id="PRO_5017404687" evidence="5">
    <location>
        <begin position="20"/>
        <end position="474"/>
    </location>
</feature>
<evidence type="ECO:0000259" key="7">
    <source>
        <dbReference type="Pfam" id="PF01464"/>
    </source>
</evidence>
<dbReference type="STRING" id="83765.SAMN05660284_02233"/>
<comment type="similarity">
    <text evidence="2">Belongs to the transglycosylase Slt family.</text>
</comment>
<name>A0A1I5BT89_9NEIS</name>
<accession>A0A1I5BT89</accession>
<dbReference type="InterPro" id="IPR001638">
    <property type="entry name" value="Solute-binding_3/MltF_N"/>
</dbReference>
<keyword evidence="5" id="KW-0732">Signal</keyword>
<dbReference type="OrthoDB" id="9815002at2"/>
<dbReference type="GO" id="GO:0009279">
    <property type="term" value="C:cell outer membrane"/>
    <property type="evidence" value="ECO:0007669"/>
    <property type="project" value="UniProtKB-SubCell"/>
</dbReference>
<dbReference type="Pfam" id="PF00497">
    <property type="entry name" value="SBP_bac_3"/>
    <property type="match status" value="1"/>
</dbReference>
<keyword evidence="9" id="KW-1185">Reference proteome</keyword>
<keyword evidence="3" id="KW-0472">Membrane</keyword>
<dbReference type="Gene3D" id="1.10.530.10">
    <property type="match status" value="1"/>
</dbReference>
<comment type="subcellular location">
    <subcellularLocation>
        <location evidence="1">Cell outer membrane</location>
        <topology evidence="1">Peripheral membrane protein</topology>
    </subcellularLocation>
</comment>
<dbReference type="Proteomes" id="UP000242869">
    <property type="component" value="Unassembled WGS sequence"/>
</dbReference>
<dbReference type="Pfam" id="PF01464">
    <property type="entry name" value="SLT"/>
    <property type="match status" value="1"/>
</dbReference>
<evidence type="ECO:0000313" key="8">
    <source>
        <dbReference type="EMBL" id="SFN77858.1"/>
    </source>
</evidence>
<dbReference type="AlphaFoldDB" id="A0A1I5BT89"/>
<sequence length="474" mass="51373">MKPLVTSILLLCLTGLGHAAKPPASAVAEGTGGSALPAQIRVLVAMGPSSYFFRDGRVHGVEYAWLLEFEKFVNQGRGKSRTSLQFIPLEPTELIPALFDGKGDMAAGLLPVSEGARHLVAFTEPFIQDRWCVMRNRSGKALPDMDQLAEAGVKLTTAGYARRLLLDLNEARRREGKAEVAHDSPGGGVTQEKLLADANKDPSRYLLSSQFLGALWGGVFSKTTTDFCLEKPVPVAWAVHKEKTAVLAALNRFIAAKKNSFVRQGVDLTRRYLHPDGVGKASRVLDPLDKLAFFAPVMQFAAKANGLDWLLLAAIGQRESGLTEVVRKRGPTGVMQVDPVTARSMGVKNPHDTTQNVTAAARYLSYLREQFASPEITAEDQLYFMLAAYNAGEGRLKSLRAKAAAQGLDPNRWTGNVEKVARETAGKRMVDYVLAVSRYYHAYQSAGQKSGLGGERASATGARVRGQTASRATE</sequence>
<dbReference type="InterPro" id="IPR023346">
    <property type="entry name" value="Lysozyme-like_dom_sf"/>
</dbReference>
<evidence type="ECO:0000256" key="5">
    <source>
        <dbReference type="SAM" id="SignalP"/>
    </source>
</evidence>
<evidence type="ECO:0000313" key="9">
    <source>
        <dbReference type="Proteomes" id="UP000242869"/>
    </source>
</evidence>
<keyword evidence="3" id="KW-0998">Cell outer membrane</keyword>
<evidence type="ECO:0000259" key="6">
    <source>
        <dbReference type="Pfam" id="PF00497"/>
    </source>
</evidence>
<dbReference type="SUPFAM" id="SSF53850">
    <property type="entry name" value="Periplasmic binding protein-like II"/>
    <property type="match status" value="1"/>
</dbReference>
<feature type="signal peptide" evidence="5">
    <location>
        <begin position="1"/>
        <end position="19"/>
    </location>
</feature>
<evidence type="ECO:0000256" key="2">
    <source>
        <dbReference type="ARBA" id="ARBA00007734"/>
    </source>
</evidence>
<proteinExistence type="inferred from homology"/>
<dbReference type="PANTHER" id="PTHR37423">
    <property type="entry name" value="SOLUBLE LYTIC MUREIN TRANSGLYCOSYLASE-RELATED"/>
    <property type="match status" value="1"/>
</dbReference>
<dbReference type="PANTHER" id="PTHR37423:SF2">
    <property type="entry name" value="MEMBRANE-BOUND LYTIC MUREIN TRANSGLYCOSYLASE C"/>
    <property type="match status" value="1"/>
</dbReference>
<dbReference type="InterPro" id="IPR008258">
    <property type="entry name" value="Transglycosylase_SLT_dom_1"/>
</dbReference>
<evidence type="ECO:0000256" key="3">
    <source>
        <dbReference type="ARBA" id="ARBA00023237"/>
    </source>
</evidence>
<feature type="region of interest" description="Disordered" evidence="4">
    <location>
        <begin position="448"/>
        <end position="474"/>
    </location>
</feature>
<dbReference type="Gene3D" id="3.40.190.10">
    <property type="entry name" value="Periplasmic binding protein-like II"/>
    <property type="match status" value="2"/>
</dbReference>
<organism evidence="8 9">
    <name type="scientific">Formivibrio citricus</name>
    <dbReference type="NCBI Taxonomy" id="83765"/>
    <lineage>
        <taxon>Bacteria</taxon>
        <taxon>Pseudomonadati</taxon>
        <taxon>Pseudomonadota</taxon>
        <taxon>Betaproteobacteria</taxon>
        <taxon>Neisseriales</taxon>
        <taxon>Chitinibacteraceae</taxon>
        <taxon>Formivibrio</taxon>
    </lineage>
</organism>
<dbReference type="RefSeq" id="WP_091196279.1">
    <property type="nucleotide sequence ID" value="NZ_FOVE01000017.1"/>
</dbReference>
<feature type="domain" description="Transglycosylase SLT" evidence="7">
    <location>
        <begin position="298"/>
        <end position="404"/>
    </location>
</feature>
<reference evidence="9" key="1">
    <citation type="submission" date="2016-10" db="EMBL/GenBank/DDBJ databases">
        <authorList>
            <person name="Varghese N."/>
            <person name="Submissions S."/>
        </authorList>
    </citation>
    <scope>NUCLEOTIDE SEQUENCE [LARGE SCALE GENOMIC DNA]</scope>
    <source>
        <strain evidence="9">DSM 6150</strain>
    </source>
</reference>
<evidence type="ECO:0000256" key="1">
    <source>
        <dbReference type="ARBA" id="ARBA00004339"/>
    </source>
</evidence>
<feature type="domain" description="Solute-binding protein family 3/N-terminal" evidence="6">
    <location>
        <begin position="48"/>
        <end position="259"/>
    </location>
</feature>
<dbReference type="SUPFAM" id="SSF53955">
    <property type="entry name" value="Lysozyme-like"/>
    <property type="match status" value="1"/>
</dbReference>
<protein>
    <submittedName>
        <fullName evidence="8">Membrane-bound lytic murein transglycosylase MltF</fullName>
    </submittedName>
</protein>
<dbReference type="EMBL" id="FOVE01000017">
    <property type="protein sequence ID" value="SFN77858.1"/>
    <property type="molecule type" value="Genomic_DNA"/>
</dbReference>